<reference evidence="1" key="3">
    <citation type="submission" date="2022-12" db="EMBL/GenBank/DDBJ databases">
        <authorList>
            <person name="Sun Q."/>
            <person name="Kim S."/>
        </authorList>
    </citation>
    <scope>NUCLEOTIDE SEQUENCE</scope>
    <source>
        <strain evidence="1">KCTC 12343</strain>
    </source>
</reference>
<sequence>MTVDILRAVAEEAQADNIDYMLVGATARDILLTHVLGLAPTRATRDVDFAVAVKDWSQFAALRTRLVARGSFEEAGILQQRLYYKGEKGDLEYQLDLVPFGGVSQGTSEIAWPPDMKIIMNVAGYDDVLAAAELVTFAPGFDGKVVSLAGLAILKLVAWSDRGRENPRDAYDLVHLIDNYTAAGNQDRVYGEDGVIEEGEYDPELAGVFLLGRDMQRMASMQTPAVLQKIIGHDFDRLAIDMTRSVRHLEDAEQRVQSRLRLLQRALASIEVA</sequence>
<reference evidence="1" key="1">
    <citation type="journal article" date="2014" name="Int. J. Syst. Evol. Microbiol.">
        <title>Complete genome sequence of Corynebacterium casei LMG S-19264T (=DSM 44701T), isolated from a smear-ripened cheese.</title>
        <authorList>
            <consortium name="US DOE Joint Genome Institute (JGI-PGF)"/>
            <person name="Walter F."/>
            <person name="Albersmeier A."/>
            <person name="Kalinowski J."/>
            <person name="Ruckert C."/>
        </authorList>
    </citation>
    <scope>NUCLEOTIDE SEQUENCE</scope>
    <source>
        <strain evidence="1">KCTC 12343</strain>
    </source>
</reference>
<dbReference type="EMBL" id="CP036401">
    <property type="protein sequence ID" value="QBI04312.1"/>
    <property type="molecule type" value="Genomic_DNA"/>
</dbReference>
<protein>
    <recommendedName>
        <fullName evidence="5">Nucleotidyltransferase</fullName>
    </recommendedName>
</protein>
<dbReference type="EMBL" id="BMWV01000001">
    <property type="protein sequence ID" value="GGY26252.1"/>
    <property type="molecule type" value="Genomic_DNA"/>
</dbReference>
<evidence type="ECO:0000313" key="3">
    <source>
        <dbReference type="Proteomes" id="UP000292307"/>
    </source>
</evidence>
<dbReference type="Pfam" id="PF08843">
    <property type="entry name" value="AbiEii"/>
    <property type="match status" value="1"/>
</dbReference>
<evidence type="ECO:0000313" key="1">
    <source>
        <dbReference type="EMBL" id="GGY26252.1"/>
    </source>
</evidence>
<dbReference type="Proteomes" id="UP000292307">
    <property type="component" value="Chromosome"/>
</dbReference>
<dbReference type="RefSeq" id="WP_131148376.1">
    <property type="nucleotide sequence ID" value="NZ_BMWV01000001.1"/>
</dbReference>
<dbReference type="InterPro" id="IPR014513">
    <property type="entry name" value="UCP021525"/>
</dbReference>
<evidence type="ECO:0000313" key="2">
    <source>
        <dbReference type="EMBL" id="QBI04312.1"/>
    </source>
</evidence>
<dbReference type="InterPro" id="IPR014942">
    <property type="entry name" value="AbiEii"/>
</dbReference>
<evidence type="ECO:0008006" key="5">
    <source>
        <dbReference type="Google" id="ProtNLM"/>
    </source>
</evidence>
<evidence type="ECO:0000313" key="4">
    <source>
        <dbReference type="Proteomes" id="UP000628442"/>
    </source>
</evidence>
<dbReference type="AlphaFoldDB" id="A0A411X5Y0"/>
<accession>A0A411X5Y0</accession>
<dbReference type="OrthoDB" id="5918411at2"/>
<reference evidence="2 3" key="2">
    <citation type="submission" date="2019-02" db="EMBL/GenBank/DDBJ databases">
        <title>Draft Genome Sequences of Six Type Strains of the Genus Massilia.</title>
        <authorList>
            <person name="Miess H."/>
            <person name="Frediansyhah A."/>
            <person name="Gross H."/>
        </authorList>
    </citation>
    <scope>NUCLEOTIDE SEQUENCE [LARGE SCALE GENOMIC DNA]</scope>
    <source>
        <strain evidence="2 3">DSM 17472</strain>
    </source>
</reference>
<name>A0A411X5Y0_9BURK</name>
<dbReference type="Proteomes" id="UP000628442">
    <property type="component" value="Unassembled WGS sequence"/>
</dbReference>
<gene>
    <name evidence="2" type="ORF">EYF70_28480</name>
    <name evidence="1" type="ORF">GCM10007387_05230</name>
</gene>
<dbReference type="PIRSF" id="PIRSF021525">
    <property type="entry name" value="UCP021525"/>
    <property type="match status" value="1"/>
</dbReference>
<keyword evidence="3" id="KW-1185">Reference proteome</keyword>
<dbReference type="Gene3D" id="3.30.460.40">
    <property type="match status" value="1"/>
</dbReference>
<proteinExistence type="predicted"/>
<organism evidence="1 4">
    <name type="scientific">Pseudoduganella albidiflava</name>
    <dbReference type="NCBI Taxonomy" id="321983"/>
    <lineage>
        <taxon>Bacteria</taxon>
        <taxon>Pseudomonadati</taxon>
        <taxon>Pseudomonadota</taxon>
        <taxon>Betaproteobacteria</taxon>
        <taxon>Burkholderiales</taxon>
        <taxon>Oxalobacteraceae</taxon>
        <taxon>Telluria group</taxon>
        <taxon>Pseudoduganella</taxon>
    </lineage>
</organism>